<reference evidence="2 3" key="1">
    <citation type="journal article" date="2016" name="Nat. Commun.">
        <title>Thousands of microbial genomes shed light on interconnected biogeochemical processes in an aquifer system.</title>
        <authorList>
            <person name="Anantharaman K."/>
            <person name="Brown C.T."/>
            <person name="Hug L.A."/>
            <person name="Sharon I."/>
            <person name="Castelle C.J."/>
            <person name="Probst A.J."/>
            <person name="Thomas B.C."/>
            <person name="Singh A."/>
            <person name="Wilkins M.J."/>
            <person name="Karaoz U."/>
            <person name="Brodie E.L."/>
            <person name="Williams K.H."/>
            <person name="Hubbard S.S."/>
            <person name="Banfield J.F."/>
        </authorList>
    </citation>
    <scope>NUCLEOTIDE SEQUENCE [LARGE SCALE GENOMIC DNA]</scope>
</reference>
<keyword evidence="1" id="KW-1133">Transmembrane helix</keyword>
<evidence type="ECO:0000313" key="2">
    <source>
        <dbReference type="EMBL" id="OGG41605.1"/>
    </source>
</evidence>
<evidence type="ECO:0000313" key="3">
    <source>
        <dbReference type="Proteomes" id="UP000176322"/>
    </source>
</evidence>
<name>A0A1F6BXC1_9BACT</name>
<evidence type="ECO:0000256" key="1">
    <source>
        <dbReference type="SAM" id="Phobius"/>
    </source>
</evidence>
<gene>
    <name evidence="2" type="ORF">A2837_00415</name>
</gene>
<accession>A0A1F6BXC1</accession>
<dbReference type="PANTHER" id="PTHR37953">
    <property type="entry name" value="UPF0127 PROTEIN MJ1496"/>
    <property type="match status" value="1"/>
</dbReference>
<dbReference type="Proteomes" id="UP000176322">
    <property type="component" value="Unassembled WGS sequence"/>
</dbReference>
<sequence length="169" mass="18989">MLNTFRPLVLDVIIFLTVVGTAFFLYQTYGPVVMNYLFGDQKVGMLVRDIGVTVSIADSPEERSQGLSGVESLAAHEGKLFIFDKEGEYGFWMKDMQIPLDIIWINNERRIVHIEENVSPKSYPAIYGSPEPARFVLEVNAFFASTFRINEGDTITIPSGYLPADLQAE</sequence>
<comment type="caution">
    <text evidence="2">The sequence shown here is derived from an EMBL/GenBank/DDBJ whole genome shotgun (WGS) entry which is preliminary data.</text>
</comment>
<dbReference type="PANTHER" id="PTHR37953:SF1">
    <property type="entry name" value="UPF0127 PROTEIN MJ1496"/>
    <property type="match status" value="1"/>
</dbReference>
<organism evidence="2 3">
    <name type="scientific">Candidatus Kaiserbacteria bacterium RIFCSPHIGHO2_01_FULL_46_22</name>
    <dbReference type="NCBI Taxonomy" id="1798475"/>
    <lineage>
        <taxon>Bacteria</taxon>
        <taxon>Candidatus Kaiseribacteriota</taxon>
    </lineage>
</organism>
<dbReference type="EMBL" id="MFKO01000005">
    <property type="protein sequence ID" value="OGG41605.1"/>
    <property type="molecule type" value="Genomic_DNA"/>
</dbReference>
<dbReference type="AlphaFoldDB" id="A0A1F6BXC1"/>
<dbReference type="InterPro" id="IPR038695">
    <property type="entry name" value="Saro_0823-like_sf"/>
</dbReference>
<protein>
    <recommendedName>
        <fullName evidence="4">DUF192 domain-containing protein</fullName>
    </recommendedName>
</protein>
<dbReference type="Gene3D" id="2.60.120.1140">
    <property type="entry name" value="Protein of unknown function DUF192"/>
    <property type="match status" value="1"/>
</dbReference>
<keyword evidence="1" id="KW-0472">Membrane</keyword>
<dbReference type="Pfam" id="PF02643">
    <property type="entry name" value="DUF192"/>
    <property type="match status" value="1"/>
</dbReference>
<feature type="transmembrane region" description="Helical" evidence="1">
    <location>
        <begin position="12"/>
        <end position="38"/>
    </location>
</feature>
<dbReference type="InterPro" id="IPR003795">
    <property type="entry name" value="DUF192"/>
</dbReference>
<keyword evidence="1" id="KW-0812">Transmembrane</keyword>
<proteinExistence type="predicted"/>
<evidence type="ECO:0008006" key="4">
    <source>
        <dbReference type="Google" id="ProtNLM"/>
    </source>
</evidence>
<dbReference type="STRING" id="1798475.A2837_00415"/>